<reference evidence="1" key="1">
    <citation type="submission" date="2017-08" db="EMBL/GenBank/DDBJ databases">
        <authorList>
            <consortium name="Urmite Genomes"/>
        </authorList>
    </citation>
    <scope>NUCLEOTIDE SEQUENCE [LARGE SCALE GENOMIC DNA]</scope>
    <source>
        <strain evidence="1">IHUMI-LCC2</strain>
    </source>
</reference>
<dbReference type="EMBL" id="LT906555">
    <property type="protein sequence ID" value="SNW62996.1"/>
    <property type="molecule type" value="Genomic_DNA"/>
</dbReference>
<keyword evidence="2" id="KW-1185">Reference proteome</keyword>
<gene>
    <name evidence="1" type="ORF">ORPV_1092</name>
</gene>
<sequence>MAQFTTNKVRLYIEDPKTDKETLDIIYKNHLNIVQRLDFIYHAILSYRLDCPIIFEDNGIDYKVKYIENCIILGMGVQKIKEILDVYNPKLGRTEKSIFKHLLVLYDMEIEGMYEGIQPFGLINPLELALVRDIKTSNVEKIKKKYFDADWNNKSKILFYCVAFGLYDAYVNLCSYVSKEHKDTIYKDIKLHKVALKYKLLHNGIEANF</sequence>
<proteinExistence type="predicted"/>
<accession>A0A2I2L658</accession>
<dbReference type="GeneID" id="35381755"/>
<evidence type="ECO:0000313" key="1">
    <source>
        <dbReference type="EMBL" id="SNW62996.1"/>
    </source>
</evidence>
<name>A0A2I2L658_9VIRU</name>
<evidence type="ECO:0000313" key="2">
    <source>
        <dbReference type="Proteomes" id="UP000236316"/>
    </source>
</evidence>
<organism evidence="1">
    <name type="scientific">Orpheovirus IHUMI-LCC2</name>
    <dbReference type="NCBI Taxonomy" id="2023057"/>
    <lineage>
        <taxon>Viruses</taxon>
        <taxon>Varidnaviria</taxon>
        <taxon>Bamfordvirae</taxon>
        <taxon>Nucleocytoviricota</taxon>
        <taxon>Megaviricetes</taxon>
        <taxon>Pimascovirales</taxon>
        <taxon>Ocovirineae</taxon>
        <taxon>Orpheoviridae</taxon>
        <taxon>Alphaorpheovirus</taxon>
        <taxon>Alphaorpheovirus massiliense</taxon>
    </lineage>
</organism>
<dbReference type="Proteomes" id="UP000236316">
    <property type="component" value="Segment"/>
</dbReference>
<protein>
    <submittedName>
        <fullName evidence="1">Uncharacterized protein</fullName>
    </submittedName>
</protein>
<dbReference type="RefSeq" id="YP_009449298.1">
    <property type="nucleotide sequence ID" value="NC_036594.1"/>
</dbReference>
<dbReference type="KEGG" id="vg:35381755"/>